<dbReference type="Proteomes" id="UP000192578">
    <property type="component" value="Unassembled WGS sequence"/>
</dbReference>
<comment type="caution">
    <text evidence="1">The sequence shown here is derived from an EMBL/GenBank/DDBJ whole genome shotgun (WGS) entry which is preliminary data.</text>
</comment>
<dbReference type="EMBL" id="MTYJ01000382">
    <property type="protein sequence ID" value="OWA54219.1"/>
    <property type="molecule type" value="Genomic_DNA"/>
</dbReference>
<proteinExistence type="predicted"/>
<dbReference type="OrthoDB" id="10669851at2759"/>
<name>A0A9X6NQH5_HYPEX</name>
<reference evidence="2" key="1">
    <citation type="submission" date="2017-01" db="EMBL/GenBank/DDBJ databases">
        <title>Comparative genomics of anhydrobiosis in the tardigrade Hypsibius dujardini.</title>
        <authorList>
            <person name="Yoshida Y."/>
            <person name="Koutsovoulos G."/>
            <person name="Laetsch D."/>
            <person name="Stevens L."/>
            <person name="Kumar S."/>
            <person name="Horikawa D."/>
            <person name="Ishino K."/>
            <person name="Komine S."/>
            <person name="Tomita M."/>
            <person name="Blaxter M."/>
            <person name="Arakawa K."/>
        </authorList>
    </citation>
    <scope>NUCLEOTIDE SEQUENCE [LARGE SCALE GENOMIC DNA]</scope>
    <source>
        <strain evidence="2">Z151</strain>
    </source>
</reference>
<evidence type="ECO:0000313" key="2">
    <source>
        <dbReference type="Proteomes" id="UP000192578"/>
    </source>
</evidence>
<evidence type="ECO:0000313" key="1">
    <source>
        <dbReference type="EMBL" id="OWA54219.1"/>
    </source>
</evidence>
<accession>A0A9X6NQH5</accession>
<dbReference type="AlphaFoldDB" id="A0A9X6NQH5"/>
<organism evidence="1 2">
    <name type="scientific">Hypsibius exemplaris</name>
    <name type="common">Freshwater tardigrade</name>
    <dbReference type="NCBI Taxonomy" id="2072580"/>
    <lineage>
        <taxon>Eukaryota</taxon>
        <taxon>Metazoa</taxon>
        <taxon>Ecdysozoa</taxon>
        <taxon>Tardigrada</taxon>
        <taxon>Eutardigrada</taxon>
        <taxon>Parachela</taxon>
        <taxon>Hypsibioidea</taxon>
        <taxon>Hypsibiidae</taxon>
        <taxon>Hypsibius</taxon>
    </lineage>
</organism>
<gene>
    <name evidence="1" type="ORF">BV898_18630</name>
</gene>
<keyword evidence="2" id="KW-1185">Reference proteome</keyword>
<protein>
    <submittedName>
        <fullName evidence="1">Uncharacterized protein</fullName>
    </submittedName>
</protein>
<sequence length="140" mass="15884">MFLASLVVTVIFRFYWTATERRGGFDVAYLPFILFQQAHLCSVFLVVILSETLTGLHREITQASVDVTIEKVQRWLKSHVRMLDFVEEISGMVRLIFFTTYVSDVLNVIGSLAFFPSSELITSNLSSRSVTSSVNIICYS</sequence>